<dbReference type="Ensembl" id="ENSOMET00000008157.1">
    <property type="protein sequence ID" value="ENSOMEP00000005033.1"/>
    <property type="gene ID" value="ENSOMEG00000006024.1"/>
</dbReference>
<name>A0A3B3BJ38_ORYME</name>
<dbReference type="GO" id="GO:0042632">
    <property type="term" value="P:cholesterol homeostasis"/>
    <property type="evidence" value="ECO:0007669"/>
    <property type="project" value="TreeGrafter"/>
</dbReference>
<dbReference type="GO" id="GO:0034359">
    <property type="term" value="C:mature chylomicron"/>
    <property type="evidence" value="ECO:0007669"/>
    <property type="project" value="TreeGrafter"/>
</dbReference>
<dbReference type="PANTHER" id="PTHR13769:SF5">
    <property type="entry name" value="APOLIPOPROTEIN B-100-RELATED"/>
    <property type="match status" value="1"/>
</dbReference>
<keyword evidence="11" id="KW-1185">Reference proteome</keyword>
<protein>
    <submittedName>
        <fullName evidence="10">Apolipoprotein Bb, tandem duplicate 1</fullName>
    </submittedName>
</protein>
<reference evidence="10" key="1">
    <citation type="submission" date="2025-08" db="UniProtKB">
        <authorList>
            <consortium name="Ensembl"/>
        </authorList>
    </citation>
    <scope>IDENTIFICATION</scope>
</reference>
<dbReference type="SMART" id="SM01169">
    <property type="entry name" value="DUF1943"/>
    <property type="match status" value="1"/>
</dbReference>
<dbReference type="GO" id="GO:0050750">
    <property type="term" value="F:low-density lipoprotein particle receptor binding"/>
    <property type="evidence" value="ECO:0007669"/>
    <property type="project" value="TreeGrafter"/>
</dbReference>
<dbReference type="InterPro" id="IPR011030">
    <property type="entry name" value="Lipovitellin_superhlx_dom"/>
</dbReference>
<keyword evidence="6" id="KW-0325">Glycoprotein</keyword>
<keyword evidence="4 8" id="KW-0732">Signal</keyword>
<dbReference type="GO" id="GO:0120020">
    <property type="term" value="F:cholesterol transfer activity"/>
    <property type="evidence" value="ECO:0007669"/>
    <property type="project" value="TreeGrafter"/>
</dbReference>
<dbReference type="SUPFAM" id="SSF48431">
    <property type="entry name" value="Lipovitellin-phosvitin complex, superhelical domain"/>
    <property type="match status" value="1"/>
</dbReference>
<feature type="signal peptide" evidence="8">
    <location>
        <begin position="1"/>
        <end position="20"/>
    </location>
</feature>
<evidence type="ECO:0000256" key="2">
    <source>
        <dbReference type="ARBA" id="ARBA00022448"/>
    </source>
</evidence>
<dbReference type="InterPro" id="IPR001747">
    <property type="entry name" value="Vitellogenin_N"/>
</dbReference>
<dbReference type="PANTHER" id="PTHR13769">
    <property type="entry name" value="APOLIPOPROTEIN B"/>
    <property type="match status" value="1"/>
</dbReference>
<evidence type="ECO:0000256" key="4">
    <source>
        <dbReference type="ARBA" id="ARBA00022729"/>
    </source>
</evidence>
<evidence type="ECO:0000256" key="3">
    <source>
        <dbReference type="ARBA" id="ARBA00022525"/>
    </source>
</evidence>
<evidence type="ECO:0000259" key="9">
    <source>
        <dbReference type="PROSITE" id="PS51211"/>
    </source>
</evidence>
<dbReference type="STRING" id="30732.ENSOMEP00000005033"/>
<dbReference type="PaxDb" id="30732-ENSOMEP00000005033"/>
<dbReference type="SMART" id="SM00638">
    <property type="entry name" value="LPD_N"/>
    <property type="match status" value="1"/>
</dbReference>
<organism evidence="10 11">
    <name type="scientific">Oryzias melastigma</name>
    <name type="common">Marine medaka</name>
    <dbReference type="NCBI Taxonomy" id="30732"/>
    <lineage>
        <taxon>Eukaryota</taxon>
        <taxon>Metazoa</taxon>
        <taxon>Chordata</taxon>
        <taxon>Craniata</taxon>
        <taxon>Vertebrata</taxon>
        <taxon>Euteleostomi</taxon>
        <taxon>Actinopterygii</taxon>
        <taxon>Neopterygii</taxon>
        <taxon>Teleostei</taxon>
        <taxon>Neoteleostei</taxon>
        <taxon>Acanthomorphata</taxon>
        <taxon>Ovalentaria</taxon>
        <taxon>Atherinomorphae</taxon>
        <taxon>Beloniformes</taxon>
        <taxon>Adrianichthyidae</taxon>
        <taxon>Oryziinae</taxon>
        <taxon>Oryzias</taxon>
    </lineage>
</organism>
<dbReference type="InterPro" id="IPR015817">
    <property type="entry name" value="Vitellinogen_open_b-sht_sub1"/>
</dbReference>
<evidence type="ECO:0000313" key="10">
    <source>
        <dbReference type="Ensembl" id="ENSOMEP00000005033.1"/>
    </source>
</evidence>
<evidence type="ECO:0000256" key="7">
    <source>
        <dbReference type="PROSITE-ProRule" id="PRU00557"/>
    </source>
</evidence>
<dbReference type="PROSITE" id="PS51211">
    <property type="entry name" value="VITELLOGENIN"/>
    <property type="match status" value="1"/>
</dbReference>
<dbReference type="OrthoDB" id="6484170at2759"/>
<dbReference type="CTD" id="321166"/>
<dbReference type="GeneTree" id="ENSGT00590000083139"/>
<dbReference type="GeneID" id="112157799"/>
<dbReference type="GO" id="GO:0042953">
    <property type="term" value="P:lipoprotein transport"/>
    <property type="evidence" value="ECO:0007669"/>
    <property type="project" value="TreeGrafter"/>
</dbReference>
<dbReference type="SUPFAM" id="SSF56968">
    <property type="entry name" value="Lipovitellin-phosvitin complex, beta-sheet shell regions"/>
    <property type="match status" value="2"/>
</dbReference>
<dbReference type="Proteomes" id="UP000261560">
    <property type="component" value="Unplaced"/>
</dbReference>
<dbReference type="GO" id="GO:0034361">
    <property type="term" value="C:very-low-density lipoprotein particle"/>
    <property type="evidence" value="ECO:0007669"/>
    <property type="project" value="TreeGrafter"/>
</dbReference>
<accession>A0A3B3BJ38</accession>
<dbReference type="GO" id="GO:0006642">
    <property type="term" value="P:triglyceride mobilization"/>
    <property type="evidence" value="ECO:0007669"/>
    <property type="project" value="TreeGrafter"/>
</dbReference>
<dbReference type="Pfam" id="PF06448">
    <property type="entry name" value="DUF1081"/>
    <property type="match status" value="1"/>
</dbReference>
<dbReference type="Gene3D" id="2.30.230.10">
    <property type="entry name" value="Lipovitellin, beta-sheet shell regions, chain A"/>
    <property type="match status" value="1"/>
</dbReference>
<dbReference type="InterPro" id="IPR009454">
    <property type="entry name" value="Lipid_transpt_open_b-sht"/>
</dbReference>
<keyword evidence="5" id="KW-0445">Lipid transport</keyword>
<feature type="chain" id="PRO_5017299366" evidence="8">
    <location>
        <begin position="21"/>
        <end position="3796"/>
    </location>
</feature>
<dbReference type="InterPro" id="IPR052418">
    <property type="entry name" value="Apolipoprotein_B"/>
</dbReference>
<dbReference type="GO" id="GO:0030301">
    <property type="term" value="P:cholesterol transport"/>
    <property type="evidence" value="ECO:0007669"/>
    <property type="project" value="TreeGrafter"/>
</dbReference>
<dbReference type="Pfam" id="PF09172">
    <property type="entry name" value="Vit_open_b-sht"/>
    <property type="match status" value="1"/>
</dbReference>
<comment type="subcellular location">
    <subcellularLocation>
        <location evidence="1">Secreted</location>
    </subcellularLocation>
</comment>
<dbReference type="RefSeq" id="XP_024146578.1">
    <property type="nucleotide sequence ID" value="XM_024290810.2"/>
</dbReference>
<sequence length="3796" mass="424907">MGDSKLCLLLLLSTSALTFAQDEAFSTCLLDQRYKALHKYEYQYEAESLNSINGASKLQNGPKVSCKVEIEVPQTCSFIIRTSGCSLSEVADLDADGNSVFRPAVNSDAFAAEMERYPLKVVVEGEYDVKLYPEDGESTTILNFKRGIVSALAVPALQEDKNKYMPTIHGKCRTSYNINAREDIITDISLKRDLSRCDKFVPIRDHNSPLALITGMHYPLSQLVRSSQTCNYKFDNEKKHMTSGSCTETHILIPFSHKGIHGVTNVGKQELTLVQMSAHNDRVFDRGDIVKDLHMEAVKDKSAIQDKEAALTLMRELVALPDDEGERRAHLFQKIVSVVRGMKTETLSPAVPEALGVCRFLTYQVLAQCGTPECSSAIMQILRTFDSTSLEVDASVFALGFMANPSALLINDMLQMAKFKSSKPIMYALSNVVKRFYKAEKIIIPEIHSVAEFMAAELGDCTGDQDQAFLTLRVIGNMAPAVFPASPALRNAVLQCVNQPAANKQVQQAAIQVYRQVAVPEETRTVLMEVLLNSGNPEQQRIAAYLVLMKDPQTSELTQLDGALTSEEDQQLKNFVMSHIQNILSSTDPETQQIRDKIYEAMKNTAIEPIINPTKFSGNYKLGSLESNMIFDRSSYLPKEVMLDMTLKAFGFEIDMMEIGMEGKGFEPTVDALFGENGFFPDTTLKAIYLVAENMPDAVSEMLRNIVPSSMNNRKKRETSQNLIRGIGQNFEKLVRELKAAESPEAMVYLRLLGNELGYLKTGDFQEMANSAVIMFDRMLKMFSKDIIKSLVTSPDVALFAHYIFMDNEFFLPTVTGVPLRVSLSGTFAPGFKRSLQIARDLSTVSFMPFAGLEFVTQVGSHIPEFVDSGLEMHTNFFLERGIKAKISMGNEQIKLTIPAPTNPTKLLKMTNTLVAVVGSEVKTIPPLVTDKVDVTKCSTALAGMKICTALQYTDAFSHKTAPYFPITGDSKFSVELHPTGDVTEYTATIAYELLKEGEEGRQKVDSLKFVVRVEGADPTEATAVMKFNRKKNTLTMDVQIPDFDIEDGIRLGFVDGKRGKGTNSLVTFEFLHKNLPELTLIGRSSLKNMKEGMLQVQLLVPSMNVDASVTAKAKREEELELELESDVKIMGATSNQKFDLRYDGKEIEAEVKSEVNTQTSSLPNGQFIEKYGNEILDMKVGKTDMKVRHIFRKFVEAANNYMEKYGEEMLPYMQNFRLPDIPEVSLPETLFLNTEAKAIYTFNEEWVEITVPVLFGGKSRDELNFPPALSTPRVSLPQFGLEIASRTISIPDFVVPENHNFFIPLFGKAEVSTKMESNLYDMEASVAFGKDVVEPPSYSAKFDVKGNSPIDILTVAVEGSGMVSSRDSIKAQLKSALTHKFIQASFNFEEDILIKEKISWNSVSKIEATSPLGLNVDVQHTGTAGIHTEEISGESKFEGMFQAGPINGKTTSDQSFSMYPFQPKATFDSSVEIDSTVFKGKNKMAVKLAQGNFLVESYTNALGDVFIHDAKLEFANSILSVNCDTSATALGMKIRNQAEAAVREGKVTIKVETNSEHSDNQVHSLLTASFNQNGLVINSEANVNLLRNKALHKATLTMNKDGLITSGTSTLESPLFLENTFNGEVKSTGATLSVSNKAAMYDVKFDNINNLAITPSSFDFNSQAEAIASEYASYKHKYNFNLKPYIASATINNNLEVLGANLVNEAVLNAELYKMDLTGSLKTTYAEEEIKHTYQLNYADLSANAKCSTTGKLFGTHMSHQTELEIVGLAATFNNDARFNSHPMRFDHTIRCSVVPFDFNLDSIFNADGDVDLYGKHSAQLFGKFNLRTQPLAFAASHECRASMTHQLGNGFSLHSTYDNKMDTVLSPQEQKSSFRIKSKMNQHEFNEDIDIYNTADKIGVEVSGTILTNIINTASDENQEFTLSGFLKYDRNLNTRIISIPLIENLPTILENIKGVVVHLAETLQNILNDMEVRAKLEALPQQISNCIEEMNIEGKMIQLKEYINNLAQNFAISVEDMEASFRNVNINVKKLLSDFAISIQRFTSIIEEILSNFGFPEYLVQKIEELWKKYEIKEVILYIIDAVREMIQEIDLEKLKDSSVAFLHDIEHKFEIRAKVQEILNNIRTTFESFDIATFASNLQKYISSTNLNYYIEDIGKLLQEVFSISLDIIRRNVEHYDIIGKFNAVYDKVRELIVKFEVDKLLQAVLEKSIDFLQQLKIKETTLAVIKMVEDADIPSKLMQNFQQSINYLKDSEVKTIIDQLNNLIGTVVENLKALDYNALVNLTNQKIAAYNAFVNEKIRTLEIPQKLEATRELINAVLSSIKNFMEHLREIKVADVTKSTNDLLQATVWEPLKKLAEDLREEIRTLNVKPEISFFLQSVGRFYMKIVSTLSDNFTHLFKIVKEWLPDQPIVTEIQQIIEGLLSELKKAEINVPSFTIPLTDIVVPSTKFSMDILKNYQLPSQIDIPEFTFMGMYTFKATTISCDDIKNKILAFIDFLLNFDIQMLPEDSFFGDLRINYFPTLPDFTFPEFPFSEMTFPTIPVMPVEKLVKSLEIPEIKLPTVPKEIMLPLFGKLYAEIKLNTPVYVFKTTADFQNATESKITPLFTGSFSSEGTSQYSDILTYKFDSTTRMSIPKMKRVVIAETIKLKHVAFGFDHQGSVTFYGLSVQAHAKTTSEVLLLPIRGKLQNTAFIAVERGMTASSDTKYSHNVQIPLVESEFSATQKTILRMDGFTISLTCESTGKGQLNGQDGTHNSNFELTLKPTISIFSLSSDTNFIVFETKQLLTSEFRPLQDFKFNVSNDIRARDMGLEFSTLEASGLASLREMKIELDAKHNTKSYGIDRILISNEFIYRICPVEFNFNFTNKGSARVNIVHPYTAKVDLQNDYFIHLKPDGQKFNTIFLARLNPYKISSNFRVENNLKEAGVFVDVNGEANLDFLTTPISIPEIDLPFINFHSPAINDVNLYEDTGLKSILTTTDQAIDAEAKIVYQKSNAAPLADIKGLISIPSLGNLVTELSFKSAIINLNSKAEMVREEDLVFRLSATTASVFESLTAKLEGTSSLTTKRGIKWANSLSLENPHLNGNHGSTMSISTDTLETAVSVDTSAKIVLPVLNVEASHSLVANNQPKADAVSTFNIKGDFNIPLFAATGKITADHNLKMETTSDFVSVDSTIKSSVDGKVLKNYIILGFLDNEANLYVNGRLMRISSKLSTDAKLNRDTVKIINMDVNNNLALEASMDKIYAQLKYTGNNEANLFGIQTTGKHSVQNSIDFTPSSGLKADFVIDIRQPSNLSEFTYLEKFSADITPSSQKIYFENKLDSLLYTVNNNAVLEGSFPAFTATFKSSASTPIVLLEYDVDASTSVSFANDLLEVLNKFALTHSKLTVTTNYLITKALRRQTEDDDSCSRQKLNVDITSPLFTEVNLRYAAQKCAISASVSTTSGSQIGLQLKNLNPCQINARVYAVYPSVTETDVDILVIKSSEDADKPNLQIVYNQEASKLILTELKNKVPSIISAFKTFAEEYHITKTLEILKDTIIQCVSDSYHAASKYDFNKSQMSNYFRYTVVQYQKSVQAFSNAVVRVLKELRFRLPGTDKMITLPELLKWLTETVADVLQKDVPLYYNQFVDEISQVLMQIPAGDAVKRAQIIDQVKTTVRQLIEAAVDFVKKLESLDTILMRIDETLEAFVQKTQGFVDSIKSDYFDEVFSKLNRLNHDFVTVLKVIADHDLPFRVEDLSRELEEAMDTIIQMLDQFNNAVYDSLQQLSQELQNFVTVRDGKFDVNLPYYPCEA</sequence>
<keyword evidence="3" id="KW-0964">Secreted</keyword>
<dbReference type="FunFam" id="2.30.230.10:FF:000003">
    <property type="entry name" value="Apolipoprotein B"/>
    <property type="match status" value="1"/>
</dbReference>
<dbReference type="KEGG" id="oml:112157799"/>
<reference evidence="10" key="2">
    <citation type="submission" date="2025-09" db="UniProtKB">
        <authorList>
            <consortium name="Ensembl"/>
        </authorList>
    </citation>
    <scope>IDENTIFICATION</scope>
</reference>
<evidence type="ECO:0000313" key="11">
    <source>
        <dbReference type="Proteomes" id="UP000261560"/>
    </source>
</evidence>
<evidence type="ECO:0000256" key="8">
    <source>
        <dbReference type="SAM" id="SignalP"/>
    </source>
</evidence>
<evidence type="ECO:0000256" key="6">
    <source>
        <dbReference type="ARBA" id="ARBA00023180"/>
    </source>
</evidence>
<dbReference type="OMA" id="QIAYNME"/>
<dbReference type="InterPro" id="IPR015255">
    <property type="entry name" value="Vitellinogen_open_b-sht"/>
</dbReference>
<evidence type="ECO:0000256" key="1">
    <source>
        <dbReference type="ARBA" id="ARBA00004613"/>
    </source>
</evidence>
<dbReference type="InterPro" id="IPR015819">
    <property type="entry name" value="Lipid_transp_b-sht_shell"/>
</dbReference>
<keyword evidence="2" id="KW-0813">Transport</keyword>
<evidence type="ECO:0000256" key="5">
    <source>
        <dbReference type="ARBA" id="ARBA00023055"/>
    </source>
</evidence>
<feature type="domain" description="Vitellogenin" evidence="9">
    <location>
        <begin position="34"/>
        <end position="673"/>
    </location>
</feature>
<proteinExistence type="predicted"/>
<dbReference type="Gene3D" id="2.20.80.10">
    <property type="entry name" value="Lipovitellin-phosvitin complex, chain A, domain 4"/>
    <property type="match status" value="1"/>
</dbReference>
<dbReference type="GO" id="GO:0034362">
    <property type="term" value="C:low-density lipoprotein particle"/>
    <property type="evidence" value="ECO:0007669"/>
    <property type="project" value="TreeGrafter"/>
</dbReference>
<dbReference type="Gene3D" id="2.20.50.20">
    <property type="entry name" value="Lipovitellin. Chain A, domain 3"/>
    <property type="match status" value="1"/>
</dbReference>
<comment type="caution">
    <text evidence="7">Lacks conserved residue(s) required for the propagation of feature annotation.</text>
</comment>
<dbReference type="InterPro" id="IPR015816">
    <property type="entry name" value="Vitellinogen_b-sht_N"/>
</dbReference>
<dbReference type="Gene3D" id="1.25.10.20">
    <property type="entry name" value="Vitellinogen, superhelical"/>
    <property type="match status" value="1"/>
</dbReference>
<dbReference type="Pfam" id="PF01347">
    <property type="entry name" value="Vitellogenin_N"/>
    <property type="match status" value="1"/>
</dbReference>